<evidence type="ECO:0000313" key="4">
    <source>
        <dbReference type="Proteomes" id="UP001498398"/>
    </source>
</evidence>
<accession>A0ABR1JD13</accession>
<feature type="domain" description="DUF6532" evidence="2">
    <location>
        <begin position="137"/>
        <end position="264"/>
    </location>
</feature>
<evidence type="ECO:0000313" key="3">
    <source>
        <dbReference type="EMBL" id="KAK7457889.1"/>
    </source>
</evidence>
<evidence type="ECO:0000259" key="2">
    <source>
        <dbReference type="Pfam" id="PF20149"/>
    </source>
</evidence>
<organism evidence="3 4">
    <name type="scientific">Marasmiellus scandens</name>
    <dbReference type="NCBI Taxonomy" id="2682957"/>
    <lineage>
        <taxon>Eukaryota</taxon>
        <taxon>Fungi</taxon>
        <taxon>Dikarya</taxon>
        <taxon>Basidiomycota</taxon>
        <taxon>Agaricomycotina</taxon>
        <taxon>Agaricomycetes</taxon>
        <taxon>Agaricomycetidae</taxon>
        <taxon>Agaricales</taxon>
        <taxon>Marasmiineae</taxon>
        <taxon>Omphalotaceae</taxon>
        <taxon>Marasmiellus</taxon>
    </lineage>
</organism>
<proteinExistence type="predicted"/>
<comment type="caution">
    <text evidence="3">The sequence shown here is derived from an EMBL/GenBank/DDBJ whole genome shotgun (WGS) entry which is preliminary data.</text>
</comment>
<keyword evidence="4" id="KW-1185">Reference proteome</keyword>
<name>A0ABR1JD13_9AGAR</name>
<gene>
    <name evidence="3" type="ORF">VKT23_010233</name>
</gene>
<dbReference type="InterPro" id="IPR045341">
    <property type="entry name" value="DUF6532"/>
</dbReference>
<dbReference type="EMBL" id="JBANRG010000019">
    <property type="protein sequence ID" value="KAK7457889.1"/>
    <property type="molecule type" value="Genomic_DNA"/>
</dbReference>
<dbReference type="Pfam" id="PF20149">
    <property type="entry name" value="DUF6532"/>
    <property type="match status" value="1"/>
</dbReference>
<dbReference type="Proteomes" id="UP001498398">
    <property type="component" value="Unassembled WGS sequence"/>
</dbReference>
<sequence length="345" mass="38870">MGAESSDVPITTGQFDRDKSPEVLQASCQAKEKSLANSNGIVLAKANVAEIDRKDREKTKGSRSVTSSKDLPFVDRNDEDIWGNSALPKLYNWSSIIRDQFLVASSPDFDKILETMWNRWFSHLPPNYQDEHGAVKKRVHHPAIKKVAISALSSYRSDLAKKVLAYVEEKMFYDLSEDADVEEVKGWVEGELSGMAILYEFPGEAPKDHRGLFKSKVVSQTLAWHLIKIRDSPRHQNYGYPIGTLALVAAAIKRALNVWKEGYKLLPEKSESDIKQAARNGPHSFSQTNWGGTVRHYYDHYTSKLAESKLDEIAGRAEEYLPEKIKQLHQPAVGIDENDVLLLSD</sequence>
<reference evidence="3 4" key="1">
    <citation type="submission" date="2024-01" db="EMBL/GenBank/DDBJ databases">
        <title>A draft genome for the cacao thread blight pathogen Marasmiellus scandens.</title>
        <authorList>
            <person name="Baruah I.K."/>
            <person name="Leung J."/>
            <person name="Bukari Y."/>
            <person name="Amoako-Attah I."/>
            <person name="Meinhardt L.W."/>
            <person name="Bailey B.A."/>
            <person name="Cohen S.P."/>
        </authorList>
    </citation>
    <scope>NUCLEOTIDE SEQUENCE [LARGE SCALE GENOMIC DNA]</scope>
    <source>
        <strain evidence="3 4">GH-19</strain>
    </source>
</reference>
<evidence type="ECO:0000256" key="1">
    <source>
        <dbReference type="SAM" id="MobiDB-lite"/>
    </source>
</evidence>
<protein>
    <recommendedName>
        <fullName evidence="2">DUF6532 domain-containing protein</fullName>
    </recommendedName>
</protein>
<feature type="region of interest" description="Disordered" evidence="1">
    <location>
        <begin position="1"/>
        <end position="23"/>
    </location>
</feature>